<dbReference type="EMBL" id="JWIC01000007">
    <property type="protein sequence ID" value="KID55836.1"/>
    <property type="molecule type" value="Genomic_DNA"/>
</dbReference>
<dbReference type="OrthoDB" id="6305333at2"/>
<evidence type="ECO:0000313" key="1">
    <source>
        <dbReference type="EMBL" id="KID55836.1"/>
    </source>
</evidence>
<organism evidence="1 2">
    <name type="scientific">Pseudoalteromonas luteoviolacea</name>
    <dbReference type="NCBI Taxonomy" id="43657"/>
    <lineage>
        <taxon>Bacteria</taxon>
        <taxon>Pseudomonadati</taxon>
        <taxon>Pseudomonadota</taxon>
        <taxon>Gammaproteobacteria</taxon>
        <taxon>Alteromonadales</taxon>
        <taxon>Pseudoalteromonadaceae</taxon>
        <taxon>Pseudoalteromonas</taxon>
    </lineage>
</organism>
<comment type="caution">
    <text evidence="1">The sequence shown here is derived from an EMBL/GenBank/DDBJ whole genome shotgun (WGS) entry which is preliminary data.</text>
</comment>
<evidence type="ECO:0008006" key="3">
    <source>
        <dbReference type="Google" id="ProtNLM"/>
    </source>
</evidence>
<dbReference type="Proteomes" id="UP000031327">
    <property type="component" value="Unassembled WGS sequence"/>
</dbReference>
<dbReference type="PROSITE" id="PS51257">
    <property type="entry name" value="PROKAR_LIPOPROTEIN"/>
    <property type="match status" value="1"/>
</dbReference>
<proteinExistence type="predicted"/>
<evidence type="ECO:0000313" key="2">
    <source>
        <dbReference type="Proteomes" id="UP000031327"/>
    </source>
</evidence>
<sequence length="202" mass="22976">MSIKTTLSIAVVATILSGCEATYDQAKADKDIFNAARLLKKGVTPGRIDYNLNRVIEYCNQIQNNECLVVAHKYYGHFYVSPLLTKHKKFFSLWGFHDPGGTYENRYQHATEHILKALSYNGSEVNYDLQTQLYMSLSTAYYALGEKDKECEALANALLARTKSYPEGNEPIEHLPFNVNRMTEFIKHEQKRVGCAEVLPVK</sequence>
<dbReference type="AlphaFoldDB" id="A0A0C1Q5I0"/>
<reference evidence="1 2" key="1">
    <citation type="submission" date="2014-12" db="EMBL/GenBank/DDBJ databases">
        <title>Draft Genome Sequence of Pseudoalteromonas luteoviolacea HI1.</title>
        <authorList>
            <person name="Asahina A.Y."/>
            <person name="Hadfield M.G."/>
        </authorList>
    </citation>
    <scope>NUCLEOTIDE SEQUENCE [LARGE SCALE GENOMIC DNA]</scope>
    <source>
        <strain evidence="1 2">HI1</strain>
    </source>
</reference>
<gene>
    <name evidence="1" type="ORF">JF50_15920</name>
</gene>
<protein>
    <recommendedName>
        <fullName evidence="3">Lipoprotein</fullName>
    </recommendedName>
</protein>
<accession>A0A0C1Q5I0</accession>
<dbReference type="RefSeq" id="WP_039610408.1">
    <property type="nucleotide sequence ID" value="NZ_JWIC01000007.1"/>
</dbReference>
<name>A0A0C1Q5I0_9GAMM</name>